<proteinExistence type="predicted"/>
<reference evidence="2" key="1">
    <citation type="submission" date="2017-07" db="EMBL/GenBank/DDBJ databases">
        <authorList>
            <person name="Putnam M.J."/>
            <person name="Sharma R."/>
            <person name="Kruger J.L."/>
            <person name="Berg J.A."/>
            <person name="Payne A.M."/>
            <person name="Fajardo C.P."/>
            <person name="Breakwell D.P."/>
            <person name="Hope S."/>
            <person name="Grose J.H."/>
        </authorList>
    </citation>
    <scope>NUCLEOTIDE SEQUENCE [LARGE SCALE GENOMIC DNA]</scope>
</reference>
<protein>
    <submittedName>
        <fullName evidence="1">Uncharacterized protein</fullName>
    </submittedName>
</protein>
<dbReference type="EMBL" id="MF459646">
    <property type="protein sequence ID" value="ASU03623.1"/>
    <property type="molecule type" value="Genomic_DNA"/>
</dbReference>
<organism evidence="1 2">
    <name type="scientific">Erwinia phage vB_EamM_RisingSun</name>
    <dbReference type="NCBI Taxonomy" id="2026080"/>
    <lineage>
        <taxon>Viruses</taxon>
        <taxon>Duplodnaviria</taxon>
        <taxon>Heunggongvirae</taxon>
        <taxon>Uroviricota</taxon>
        <taxon>Caudoviricetes</taxon>
        <taxon>Chimalliviridae</taxon>
        <taxon>Risingsunvirus</taxon>
        <taxon>Risingsunvirus risingsun</taxon>
    </lineage>
</organism>
<accession>A0A223LIC7</accession>
<dbReference type="Proteomes" id="UP000225553">
    <property type="component" value="Segment"/>
</dbReference>
<sequence length="122" mass="13925">MTTQRWGSLLVPLEGLVDYGYYEIICHAVSDRIVSVLTGVDFVDHLGVYAMNFIQVPDHYVEHGNEMEFYAEVTSELRTQFNYNESLPGYLNAMNILSFYLGHDFHVADMNERGITVLVEAP</sequence>
<evidence type="ECO:0000313" key="1">
    <source>
        <dbReference type="EMBL" id="ASU03623.1"/>
    </source>
</evidence>
<evidence type="ECO:0000313" key="2">
    <source>
        <dbReference type="Proteomes" id="UP000225553"/>
    </source>
</evidence>
<name>A0A223LIC7_9CAUD</name>
<keyword evidence="2" id="KW-1185">Reference proteome</keyword>
<gene>
    <name evidence="1" type="ORF">RISINGSUN_47</name>
</gene>